<keyword evidence="1" id="KW-0328">Glycosyltransferase</keyword>
<dbReference type="Proteomes" id="UP000320393">
    <property type="component" value="Unassembled WGS sequence"/>
</dbReference>
<protein>
    <submittedName>
        <fullName evidence="4">Glycosyltransferase family 4 protein</fullName>
    </submittedName>
</protein>
<organism evidence="4 5">
    <name type="scientific">Candidatus Segetimicrobium genomatis</name>
    <dbReference type="NCBI Taxonomy" id="2569760"/>
    <lineage>
        <taxon>Bacteria</taxon>
        <taxon>Bacillati</taxon>
        <taxon>Candidatus Sysuimicrobiota</taxon>
        <taxon>Candidatus Sysuimicrobiia</taxon>
        <taxon>Candidatus Sysuimicrobiales</taxon>
        <taxon>Candidatus Segetimicrobiaceae</taxon>
        <taxon>Candidatus Segetimicrobium</taxon>
    </lineage>
</organism>
<dbReference type="GO" id="GO:0016757">
    <property type="term" value="F:glycosyltransferase activity"/>
    <property type="evidence" value="ECO:0007669"/>
    <property type="project" value="UniProtKB-KW"/>
</dbReference>
<evidence type="ECO:0000256" key="2">
    <source>
        <dbReference type="ARBA" id="ARBA00022679"/>
    </source>
</evidence>
<dbReference type="SUPFAM" id="SSF53756">
    <property type="entry name" value="UDP-Glycosyltransferase/glycogen phosphorylase"/>
    <property type="match status" value="1"/>
</dbReference>
<proteinExistence type="predicted"/>
<dbReference type="Pfam" id="PF13692">
    <property type="entry name" value="Glyco_trans_1_4"/>
    <property type="match status" value="1"/>
</dbReference>
<sequence>MSSPRPPLRILVVQPTGDKVGHHGIFTVKLCQALGRLGHRVTVCTNRIAPGPYLDGPPAFLVELIGNGALSFDRFDRALNRSPLYYYWGYYRNSYCVTAAALAMCRTREFDVIYMTDVEFLVASLLLRAHRRRLPPVVMEVNAANFTFRDYPGSVLRKSYKVIQREVFRNTLGREIAACAVLGEWHQERLRAQLRVPASFPVVAIPEGGDAPPPAQDRREARRALGIDYPGPLFLFFGVLRKDKGLETLVGAAALARGEDFRLLIAGFPMEYTRQEVMRLVHRAGVGDRVDLRAEFIPEADVPVCFAAADVLVLPYTGMYRGGSGPLLKGACAYGRPVIAADVSGMGRFVERHAIGLVCPPDAPQALA</sequence>
<feature type="non-terminal residue" evidence="4">
    <location>
        <position position="368"/>
    </location>
</feature>
<dbReference type="PANTHER" id="PTHR12526:SF510">
    <property type="entry name" value="D-INOSITOL 3-PHOSPHATE GLYCOSYLTRANSFERASE"/>
    <property type="match status" value="1"/>
</dbReference>
<accession>A0A537LKG5</accession>
<dbReference type="InterPro" id="IPR028098">
    <property type="entry name" value="Glyco_trans_4-like_N"/>
</dbReference>
<comment type="caution">
    <text evidence="4">The sequence shown here is derived from an EMBL/GenBank/DDBJ whole genome shotgun (WGS) entry which is preliminary data.</text>
</comment>
<gene>
    <name evidence="4" type="ORF">E6H02_10350</name>
</gene>
<evidence type="ECO:0000259" key="3">
    <source>
        <dbReference type="Pfam" id="PF13579"/>
    </source>
</evidence>
<dbReference type="Pfam" id="PF13579">
    <property type="entry name" value="Glyco_trans_4_4"/>
    <property type="match status" value="1"/>
</dbReference>
<evidence type="ECO:0000313" key="4">
    <source>
        <dbReference type="EMBL" id="TMJ08177.1"/>
    </source>
</evidence>
<keyword evidence="2 4" id="KW-0808">Transferase</keyword>
<dbReference type="CDD" id="cd03801">
    <property type="entry name" value="GT4_PimA-like"/>
    <property type="match status" value="1"/>
</dbReference>
<feature type="domain" description="Glycosyltransferase subfamily 4-like N-terminal" evidence="3">
    <location>
        <begin position="27"/>
        <end position="206"/>
    </location>
</feature>
<dbReference type="AlphaFoldDB" id="A0A537LKG5"/>
<evidence type="ECO:0000313" key="5">
    <source>
        <dbReference type="Proteomes" id="UP000320393"/>
    </source>
</evidence>
<dbReference type="PANTHER" id="PTHR12526">
    <property type="entry name" value="GLYCOSYLTRANSFERASE"/>
    <property type="match status" value="1"/>
</dbReference>
<dbReference type="Gene3D" id="3.40.50.2000">
    <property type="entry name" value="Glycogen Phosphorylase B"/>
    <property type="match status" value="2"/>
</dbReference>
<reference evidence="4 5" key="1">
    <citation type="journal article" date="2019" name="Nat. Microbiol.">
        <title>Mediterranean grassland soil C-N compound turnover is dependent on rainfall and depth, and is mediated by genomically divergent microorganisms.</title>
        <authorList>
            <person name="Diamond S."/>
            <person name="Andeer P.F."/>
            <person name="Li Z."/>
            <person name="Crits-Christoph A."/>
            <person name="Burstein D."/>
            <person name="Anantharaman K."/>
            <person name="Lane K.R."/>
            <person name="Thomas B.C."/>
            <person name="Pan C."/>
            <person name="Northen T.R."/>
            <person name="Banfield J.F."/>
        </authorList>
    </citation>
    <scope>NUCLEOTIDE SEQUENCE [LARGE SCALE GENOMIC DNA]</scope>
    <source>
        <strain evidence="4">NP_5</strain>
    </source>
</reference>
<name>A0A537LKG5_9BACT</name>
<dbReference type="EMBL" id="VBAM01000418">
    <property type="protein sequence ID" value="TMJ08177.1"/>
    <property type="molecule type" value="Genomic_DNA"/>
</dbReference>
<evidence type="ECO:0000256" key="1">
    <source>
        <dbReference type="ARBA" id="ARBA00022676"/>
    </source>
</evidence>